<evidence type="ECO:0000313" key="3">
    <source>
        <dbReference type="Proteomes" id="UP000054773"/>
    </source>
</evidence>
<reference evidence="2 3" key="1">
    <citation type="submission" date="2015-11" db="EMBL/GenBank/DDBJ databases">
        <title>Genomic analysis of 38 Legionella species identifies large and diverse effector repertoires.</title>
        <authorList>
            <person name="Burstein D."/>
            <person name="Amaro F."/>
            <person name="Zusman T."/>
            <person name="Lifshitz Z."/>
            <person name="Cohen O."/>
            <person name="Gilbert J.A."/>
            <person name="Pupko T."/>
            <person name="Shuman H.A."/>
            <person name="Segal G."/>
        </authorList>
    </citation>
    <scope>NUCLEOTIDE SEQUENCE [LARGE SCALE GENOMIC DNA]</scope>
    <source>
        <strain evidence="2 3">SE-32A-C8</strain>
    </source>
</reference>
<comment type="caution">
    <text evidence="2">The sequence shown here is derived from an EMBL/GenBank/DDBJ whole genome shotgun (WGS) entry which is preliminary data.</text>
</comment>
<feature type="region of interest" description="Disordered" evidence="1">
    <location>
        <begin position="363"/>
        <end position="382"/>
    </location>
</feature>
<dbReference type="Proteomes" id="UP000054773">
    <property type="component" value="Unassembled WGS sequence"/>
</dbReference>
<evidence type="ECO:0000313" key="2">
    <source>
        <dbReference type="EMBL" id="KTC98356.1"/>
    </source>
</evidence>
<dbReference type="STRING" id="448.Lery_0919"/>
<keyword evidence="3" id="KW-1185">Reference proteome</keyword>
<dbReference type="RefSeq" id="WP_058526089.1">
    <property type="nucleotide sequence ID" value="NZ_CAAAHY010000023.1"/>
</dbReference>
<feature type="region of interest" description="Disordered" evidence="1">
    <location>
        <begin position="230"/>
        <end position="258"/>
    </location>
</feature>
<organism evidence="2 3">
    <name type="scientific">Legionella erythra</name>
    <dbReference type="NCBI Taxonomy" id="448"/>
    <lineage>
        <taxon>Bacteria</taxon>
        <taxon>Pseudomonadati</taxon>
        <taxon>Pseudomonadota</taxon>
        <taxon>Gammaproteobacteria</taxon>
        <taxon>Legionellales</taxon>
        <taxon>Legionellaceae</taxon>
        <taxon>Legionella</taxon>
    </lineage>
</organism>
<dbReference type="AlphaFoldDB" id="A0A0W0TRU1"/>
<dbReference type="EMBL" id="LNYA01000021">
    <property type="protein sequence ID" value="KTC98356.1"/>
    <property type="molecule type" value="Genomic_DNA"/>
</dbReference>
<gene>
    <name evidence="2" type="ORF">Lery_0919</name>
</gene>
<accession>A0A0W0TRU1</accession>
<protein>
    <submittedName>
        <fullName evidence="2">Uncharacterized protein</fullName>
    </submittedName>
</protein>
<evidence type="ECO:0000256" key="1">
    <source>
        <dbReference type="SAM" id="MobiDB-lite"/>
    </source>
</evidence>
<dbReference type="OrthoDB" id="5647473at2"/>
<dbReference type="PATRIC" id="fig|448.7.peg.962"/>
<name>A0A0W0TRU1_LEGER</name>
<feature type="compositionally biased region" description="Basic and acidic residues" evidence="1">
    <location>
        <begin position="363"/>
        <end position="372"/>
    </location>
</feature>
<sequence length="382" mass="41616">MPLTKETMHLYYDLTPMKDSDGIVVMVGKKKSTDGDETHPPCILFKEGLGAMADSHASQLLQTTGLPGFLPVIHAGDDYFIRAAYDKPSSKWAAVEGQAARIMEDALDLSLAMLSAGVIDKDRKFMKGSGDIDARNAVIANGRLVFFDFEPERIIDWKKPLTHADADSIATWKLTYETLIKSLAANLHLSQKSTQALLERFYGTAEKILADKGTAAAKIWQQLTAPEEADLGGSYKPPSMDSAAAYTPPDGGSRPSSDLKVIPAKPITAAAYAPGRMPVPTVTDIFVVLSKHLTSPTLPDEAIVDRMARMAHRYANHKSQSEPNVYDALEKLIKAEVPPRTQEKAIGMVAGVKKFLDDAYKTQLHDPDELGARPRGPWGRSG</sequence>
<proteinExistence type="predicted"/>